<evidence type="ECO:0000313" key="1">
    <source>
        <dbReference type="EMBL" id="EKC27402.1"/>
    </source>
</evidence>
<dbReference type="HOGENOM" id="CLU_2294334_0_0_1"/>
<gene>
    <name evidence="1" type="ORF">CGI_10003024</name>
</gene>
<proteinExistence type="predicted"/>
<name>K1PT19_MAGGI</name>
<sequence>MSGSLGGTRSLGSSPRDKAQYNLLPEAGVSSRSVGQGSVDTGHPQWILVFPGLKTLWALPGRHQVAWGRVALMGVVLLGRGRLRGSGQVLSQVGMGNTTGL</sequence>
<dbReference type="InParanoid" id="K1PT19"/>
<reference evidence="1" key="1">
    <citation type="journal article" date="2012" name="Nature">
        <title>The oyster genome reveals stress adaptation and complexity of shell formation.</title>
        <authorList>
            <person name="Zhang G."/>
            <person name="Fang X."/>
            <person name="Guo X."/>
            <person name="Li L."/>
            <person name="Luo R."/>
            <person name="Xu F."/>
            <person name="Yang P."/>
            <person name="Zhang L."/>
            <person name="Wang X."/>
            <person name="Qi H."/>
            <person name="Xiong Z."/>
            <person name="Que H."/>
            <person name="Xie Y."/>
            <person name="Holland P.W."/>
            <person name="Paps J."/>
            <person name="Zhu Y."/>
            <person name="Wu F."/>
            <person name="Chen Y."/>
            <person name="Wang J."/>
            <person name="Peng C."/>
            <person name="Meng J."/>
            <person name="Yang L."/>
            <person name="Liu J."/>
            <person name="Wen B."/>
            <person name="Zhang N."/>
            <person name="Huang Z."/>
            <person name="Zhu Q."/>
            <person name="Feng Y."/>
            <person name="Mount A."/>
            <person name="Hedgecock D."/>
            <person name="Xu Z."/>
            <person name="Liu Y."/>
            <person name="Domazet-Loso T."/>
            <person name="Du Y."/>
            <person name="Sun X."/>
            <person name="Zhang S."/>
            <person name="Liu B."/>
            <person name="Cheng P."/>
            <person name="Jiang X."/>
            <person name="Li J."/>
            <person name="Fan D."/>
            <person name="Wang W."/>
            <person name="Fu W."/>
            <person name="Wang T."/>
            <person name="Wang B."/>
            <person name="Zhang J."/>
            <person name="Peng Z."/>
            <person name="Li Y."/>
            <person name="Li N."/>
            <person name="Wang J."/>
            <person name="Chen M."/>
            <person name="He Y."/>
            <person name="Tan F."/>
            <person name="Song X."/>
            <person name="Zheng Q."/>
            <person name="Huang R."/>
            <person name="Yang H."/>
            <person name="Du X."/>
            <person name="Chen L."/>
            <person name="Yang M."/>
            <person name="Gaffney P.M."/>
            <person name="Wang S."/>
            <person name="Luo L."/>
            <person name="She Z."/>
            <person name="Ming Y."/>
            <person name="Huang W."/>
            <person name="Zhang S."/>
            <person name="Huang B."/>
            <person name="Zhang Y."/>
            <person name="Qu T."/>
            <person name="Ni P."/>
            <person name="Miao G."/>
            <person name="Wang J."/>
            <person name="Wang Q."/>
            <person name="Steinberg C.E."/>
            <person name="Wang H."/>
            <person name="Li N."/>
            <person name="Qian L."/>
            <person name="Zhang G."/>
            <person name="Li Y."/>
            <person name="Yang H."/>
            <person name="Liu X."/>
            <person name="Wang J."/>
            <person name="Yin Y."/>
            <person name="Wang J."/>
        </authorList>
    </citation>
    <scope>NUCLEOTIDE SEQUENCE [LARGE SCALE GENOMIC DNA]</scope>
    <source>
        <strain evidence="1">05x7-T-G4-1.051#20</strain>
    </source>
</reference>
<organism evidence="1">
    <name type="scientific">Magallana gigas</name>
    <name type="common">Pacific oyster</name>
    <name type="synonym">Crassostrea gigas</name>
    <dbReference type="NCBI Taxonomy" id="29159"/>
    <lineage>
        <taxon>Eukaryota</taxon>
        <taxon>Metazoa</taxon>
        <taxon>Spiralia</taxon>
        <taxon>Lophotrochozoa</taxon>
        <taxon>Mollusca</taxon>
        <taxon>Bivalvia</taxon>
        <taxon>Autobranchia</taxon>
        <taxon>Pteriomorphia</taxon>
        <taxon>Ostreida</taxon>
        <taxon>Ostreoidea</taxon>
        <taxon>Ostreidae</taxon>
        <taxon>Magallana</taxon>
    </lineage>
</organism>
<dbReference type="EMBL" id="JH818014">
    <property type="protein sequence ID" value="EKC27402.1"/>
    <property type="molecule type" value="Genomic_DNA"/>
</dbReference>
<dbReference type="AlphaFoldDB" id="K1PT19"/>
<accession>K1PT19</accession>
<protein>
    <submittedName>
        <fullName evidence="1">Uncharacterized protein</fullName>
    </submittedName>
</protein>